<evidence type="ECO:0000256" key="3">
    <source>
        <dbReference type="ARBA" id="ARBA00023163"/>
    </source>
</evidence>
<dbReference type="CDD" id="cd06170">
    <property type="entry name" value="LuxR_C_like"/>
    <property type="match status" value="1"/>
</dbReference>
<keyword evidence="3" id="KW-0804">Transcription</keyword>
<reference evidence="5 6" key="1">
    <citation type="submission" date="2016-10" db="EMBL/GenBank/DDBJ databases">
        <authorList>
            <person name="de Groot N.N."/>
        </authorList>
    </citation>
    <scope>NUCLEOTIDE SEQUENCE [LARGE SCALE GENOMIC DNA]</scope>
    <source>
        <strain evidence="5 6">DSM 44468</strain>
    </source>
</reference>
<dbReference type="PROSITE" id="PS00622">
    <property type="entry name" value="HTH_LUXR_1"/>
    <property type="match status" value="1"/>
</dbReference>
<dbReference type="SMART" id="SM00421">
    <property type="entry name" value="HTH_LUXR"/>
    <property type="match status" value="1"/>
</dbReference>
<keyword evidence="1" id="KW-0805">Transcription regulation</keyword>
<dbReference type="GO" id="GO:0006355">
    <property type="term" value="P:regulation of DNA-templated transcription"/>
    <property type="evidence" value="ECO:0007669"/>
    <property type="project" value="InterPro"/>
</dbReference>
<evidence type="ECO:0000313" key="6">
    <source>
        <dbReference type="Proteomes" id="UP000199025"/>
    </source>
</evidence>
<dbReference type="Pfam" id="PF00196">
    <property type="entry name" value="GerE"/>
    <property type="match status" value="1"/>
</dbReference>
<dbReference type="PANTHER" id="PTHR44688:SF16">
    <property type="entry name" value="DNA-BINDING TRANSCRIPTIONAL ACTIVATOR DEVR_DOSR"/>
    <property type="match status" value="1"/>
</dbReference>
<feature type="domain" description="HTH luxR-type" evidence="4">
    <location>
        <begin position="143"/>
        <end position="208"/>
    </location>
</feature>
<gene>
    <name evidence="5" type="ORF">SAMN05421835_10499</name>
</gene>
<name>A0A1I3PYV5_9PSEU</name>
<dbReference type="InterPro" id="IPR016032">
    <property type="entry name" value="Sig_transdc_resp-reg_C-effctor"/>
</dbReference>
<evidence type="ECO:0000313" key="5">
    <source>
        <dbReference type="EMBL" id="SFJ26595.1"/>
    </source>
</evidence>
<dbReference type="Gene3D" id="1.10.10.10">
    <property type="entry name" value="Winged helix-like DNA-binding domain superfamily/Winged helix DNA-binding domain"/>
    <property type="match status" value="1"/>
</dbReference>
<proteinExistence type="predicted"/>
<dbReference type="Proteomes" id="UP000199025">
    <property type="component" value="Unassembled WGS sequence"/>
</dbReference>
<dbReference type="SUPFAM" id="SSF46894">
    <property type="entry name" value="C-terminal effector domain of the bipartite response regulators"/>
    <property type="match status" value="1"/>
</dbReference>
<evidence type="ECO:0000256" key="2">
    <source>
        <dbReference type="ARBA" id="ARBA00023125"/>
    </source>
</evidence>
<evidence type="ECO:0000259" key="4">
    <source>
        <dbReference type="PROSITE" id="PS50043"/>
    </source>
</evidence>
<dbReference type="RefSeq" id="WP_091505312.1">
    <property type="nucleotide sequence ID" value="NZ_FORP01000004.1"/>
</dbReference>
<evidence type="ECO:0000256" key="1">
    <source>
        <dbReference type="ARBA" id="ARBA00023015"/>
    </source>
</evidence>
<organism evidence="5 6">
    <name type="scientific">Amycolatopsis sacchari</name>
    <dbReference type="NCBI Taxonomy" id="115433"/>
    <lineage>
        <taxon>Bacteria</taxon>
        <taxon>Bacillati</taxon>
        <taxon>Actinomycetota</taxon>
        <taxon>Actinomycetes</taxon>
        <taxon>Pseudonocardiales</taxon>
        <taxon>Pseudonocardiaceae</taxon>
        <taxon>Amycolatopsis</taxon>
    </lineage>
</organism>
<dbReference type="PANTHER" id="PTHR44688">
    <property type="entry name" value="DNA-BINDING TRANSCRIPTIONAL ACTIVATOR DEVR_DOSR"/>
    <property type="match status" value="1"/>
</dbReference>
<keyword evidence="2 5" id="KW-0238">DNA-binding</keyword>
<dbReference type="PRINTS" id="PR00038">
    <property type="entry name" value="HTHLUXR"/>
</dbReference>
<dbReference type="STRING" id="115433.SAMN05421835_10499"/>
<dbReference type="PROSITE" id="PS50043">
    <property type="entry name" value="HTH_LUXR_2"/>
    <property type="match status" value="1"/>
</dbReference>
<dbReference type="AlphaFoldDB" id="A0A1I3PYV5"/>
<dbReference type="InterPro" id="IPR036388">
    <property type="entry name" value="WH-like_DNA-bd_sf"/>
</dbReference>
<keyword evidence="6" id="KW-1185">Reference proteome</keyword>
<dbReference type="EMBL" id="FORP01000004">
    <property type="protein sequence ID" value="SFJ26595.1"/>
    <property type="molecule type" value="Genomic_DNA"/>
</dbReference>
<protein>
    <submittedName>
        <fullName evidence="5">DNA-binding response regulator, NarL/FixJ family, contains REC and HTH domains</fullName>
    </submittedName>
</protein>
<dbReference type="GO" id="GO:0003677">
    <property type="term" value="F:DNA binding"/>
    <property type="evidence" value="ECO:0007669"/>
    <property type="project" value="UniProtKB-KW"/>
</dbReference>
<accession>A0A1I3PYV5</accession>
<dbReference type="InterPro" id="IPR000792">
    <property type="entry name" value="Tscrpt_reg_LuxR_C"/>
</dbReference>
<sequence>MSSMSDIVAGVPQRARDGGPRVLRVAYLGRPDVVARGVESIVAADPWLQWVGREQDEEPFHLLCSVTAPDVVVVEQAADREWRVLRALRYSVPRPAVVVLADPAVGPPPAGVAEVLARPVEPELLAAAIHAACGQAPVPAPRRAPAPTLLTAPELQVLSLVADGHRTDSIAALLGISPNTVKKRAHRLFVKLKVRDRAHAVAKAYEYGLLPAGHTPCPS</sequence>